<gene>
    <name evidence="2" type="ORF">J6TS1_10770</name>
</gene>
<evidence type="ECO:0000313" key="2">
    <source>
        <dbReference type="EMBL" id="GIN95207.1"/>
    </source>
</evidence>
<organism evidence="2 3">
    <name type="scientific">Siminovitchia terrae</name>
    <name type="common">Bacillus terrae</name>
    <dbReference type="NCBI Taxonomy" id="1914933"/>
    <lineage>
        <taxon>Bacteria</taxon>
        <taxon>Bacillati</taxon>
        <taxon>Bacillota</taxon>
        <taxon>Bacilli</taxon>
        <taxon>Bacillales</taxon>
        <taxon>Bacillaceae</taxon>
        <taxon>Siminovitchia</taxon>
    </lineage>
</organism>
<comment type="caution">
    <text evidence="2">The sequence shown here is derived from an EMBL/GenBank/DDBJ whole genome shotgun (WGS) entry which is preliminary data.</text>
</comment>
<accession>A0ABQ4KT34</accession>
<dbReference type="EMBL" id="BORJ01000002">
    <property type="protein sequence ID" value="GIN95207.1"/>
    <property type="molecule type" value="Genomic_DNA"/>
</dbReference>
<protein>
    <recommendedName>
        <fullName evidence="4">Tyr recombinase domain-containing protein</fullName>
    </recommendedName>
</protein>
<proteinExistence type="predicted"/>
<dbReference type="InterPro" id="IPR013762">
    <property type="entry name" value="Integrase-like_cat_sf"/>
</dbReference>
<sequence>MPNYAGALKTLCNRNKITHTTSHMFRHTHETIMWEAGISDLNYIGGRLGDVDKTILLETYGHMSSRSAQLNNNKINEFMKKWFQTN</sequence>
<name>A0ABQ4KT34_SIMTE</name>
<keyword evidence="1" id="KW-0233">DNA recombination</keyword>
<dbReference type="Proteomes" id="UP000680670">
    <property type="component" value="Unassembled WGS sequence"/>
</dbReference>
<keyword evidence="3" id="KW-1185">Reference proteome</keyword>
<reference evidence="2 3" key="1">
    <citation type="submission" date="2021-03" db="EMBL/GenBank/DDBJ databases">
        <title>Antimicrobial resistance genes in bacteria isolated from Japanese honey, and their potential for conferring macrolide and lincosamide resistance in the American foulbrood pathogen Paenibacillus larvae.</title>
        <authorList>
            <person name="Okamoto M."/>
            <person name="Kumagai M."/>
            <person name="Kanamori H."/>
            <person name="Takamatsu D."/>
        </authorList>
    </citation>
    <scope>NUCLEOTIDE SEQUENCE [LARGE SCALE GENOMIC DNA]</scope>
    <source>
        <strain evidence="2 3">J6TS1</strain>
    </source>
</reference>
<evidence type="ECO:0008006" key="4">
    <source>
        <dbReference type="Google" id="ProtNLM"/>
    </source>
</evidence>
<dbReference type="Gene3D" id="1.10.443.10">
    <property type="entry name" value="Intergrase catalytic core"/>
    <property type="match status" value="1"/>
</dbReference>
<evidence type="ECO:0000256" key="1">
    <source>
        <dbReference type="ARBA" id="ARBA00023172"/>
    </source>
</evidence>
<dbReference type="InterPro" id="IPR011010">
    <property type="entry name" value="DNA_brk_join_enz"/>
</dbReference>
<evidence type="ECO:0000313" key="3">
    <source>
        <dbReference type="Proteomes" id="UP000680670"/>
    </source>
</evidence>
<dbReference type="SUPFAM" id="SSF56349">
    <property type="entry name" value="DNA breaking-rejoining enzymes"/>
    <property type="match status" value="1"/>
</dbReference>